<dbReference type="PANTHER" id="PTHR42759">
    <property type="entry name" value="MOXR FAMILY PROTEIN"/>
    <property type="match status" value="1"/>
</dbReference>
<dbReference type="SUPFAM" id="SSF52540">
    <property type="entry name" value="P-loop containing nucleoside triphosphate hydrolases"/>
    <property type="match status" value="1"/>
</dbReference>
<evidence type="ECO:0000259" key="3">
    <source>
        <dbReference type="Pfam" id="PF17863"/>
    </source>
</evidence>
<evidence type="ECO:0000313" key="5">
    <source>
        <dbReference type="Proteomes" id="UP000588158"/>
    </source>
</evidence>
<gene>
    <name evidence="4" type="ORF">HNR70_000091</name>
</gene>
<sequence length="342" mass="36621">MIENVPGDPEPSTDERPTGETLTEAQVHEIAEEADAVVREIATIVEGKDEVARIAVLVLLAGGHLLVEDIPGVGKTMLAKSLAAALGAERHRIQFTPDLLPGDVTGASVFNQASGEFEFRPGAVFTQILLADEINRASPKTQSALLEAMEERQVSVDGTTYALAEPFMVVATANPVEMEGTYRLPEAQRDRFLAQTSMGYPVPSAEARMLAAQAGPVPIGDRDILDAVTERTSPERIAAHVRAVRAVHASPVVLDYVVRLADATRSHPQITLGASPRAAVHLVRAAKAKAALSGRTYVTPQDVHDVIMPVWRHRLHLTPQALSRGASAGDLLDQVLRSTAQT</sequence>
<dbReference type="CDD" id="cd00009">
    <property type="entry name" value="AAA"/>
    <property type="match status" value="1"/>
</dbReference>
<feature type="region of interest" description="Disordered" evidence="1">
    <location>
        <begin position="1"/>
        <end position="20"/>
    </location>
</feature>
<dbReference type="PIRSF" id="PIRSF002849">
    <property type="entry name" value="AAA_ATPase_chaperone_MoxR_prd"/>
    <property type="match status" value="1"/>
</dbReference>
<dbReference type="GO" id="GO:0005524">
    <property type="term" value="F:ATP binding"/>
    <property type="evidence" value="ECO:0007669"/>
    <property type="project" value="InterPro"/>
</dbReference>
<evidence type="ECO:0000313" key="4">
    <source>
        <dbReference type="EMBL" id="MBB5830278.1"/>
    </source>
</evidence>
<dbReference type="EMBL" id="JACHLZ010000001">
    <property type="protein sequence ID" value="MBB5830278.1"/>
    <property type="molecule type" value="Genomic_DNA"/>
</dbReference>
<dbReference type="Gene3D" id="3.40.50.300">
    <property type="entry name" value="P-loop containing nucleotide triphosphate hydrolases"/>
    <property type="match status" value="1"/>
</dbReference>
<dbReference type="GO" id="GO:0016887">
    <property type="term" value="F:ATP hydrolysis activity"/>
    <property type="evidence" value="ECO:0007669"/>
    <property type="project" value="InterPro"/>
</dbReference>
<comment type="caution">
    <text evidence="4">The sequence shown here is derived from an EMBL/GenBank/DDBJ whole genome shotgun (WGS) entry which is preliminary data.</text>
</comment>
<dbReference type="InterPro" id="IPR050764">
    <property type="entry name" value="CbbQ/NirQ/NorQ/GpvN"/>
</dbReference>
<dbReference type="InterPro" id="IPR011703">
    <property type="entry name" value="ATPase_AAA-3"/>
</dbReference>
<dbReference type="Proteomes" id="UP000588158">
    <property type="component" value="Unassembled WGS sequence"/>
</dbReference>
<evidence type="ECO:0000256" key="1">
    <source>
        <dbReference type="SAM" id="MobiDB-lite"/>
    </source>
</evidence>
<dbReference type="EC" id="3.6.3.-" evidence="4"/>
<reference evidence="4 5" key="1">
    <citation type="submission" date="2020-08" db="EMBL/GenBank/DDBJ databases">
        <title>Sequencing the genomes of 1000 actinobacteria strains.</title>
        <authorList>
            <person name="Klenk H.-P."/>
        </authorList>
    </citation>
    <scope>NUCLEOTIDE SEQUENCE [LARGE SCALE GENOMIC DNA]</scope>
    <source>
        <strain evidence="4 5">DSM 28796</strain>
    </source>
</reference>
<evidence type="ECO:0000259" key="2">
    <source>
        <dbReference type="Pfam" id="PF07726"/>
    </source>
</evidence>
<dbReference type="AlphaFoldDB" id="A0A841AAY4"/>
<feature type="domain" description="ATPase AAA-3" evidence="2">
    <location>
        <begin position="64"/>
        <end position="193"/>
    </location>
</feature>
<dbReference type="PANTHER" id="PTHR42759:SF5">
    <property type="entry name" value="METHANOL DEHYDROGENASE REGULATOR"/>
    <property type="match status" value="1"/>
</dbReference>
<accession>A0A841AAY4</accession>
<protein>
    <submittedName>
        <fullName evidence="4">MoxR-like ATPase</fullName>
        <ecNumber evidence="4">3.6.3.-</ecNumber>
    </submittedName>
</protein>
<dbReference type="Gene3D" id="1.10.8.80">
    <property type="entry name" value="Magnesium chelatase subunit I, C-Terminal domain"/>
    <property type="match status" value="1"/>
</dbReference>
<dbReference type="InterPro" id="IPR041628">
    <property type="entry name" value="ChlI/MoxR_AAA_lid"/>
</dbReference>
<keyword evidence="5" id="KW-1185">Reference proteome</keyword>
<dbReference type="InterPro" id="IPR027417">
    <property type="entry name" value="P-loop_NTPase"/>
</dbReference>
<dbReference type="RefSeq" id="WP_184323924.1">
    <property type="nucleotide sequence ID" value="NZ_JACHLZ010000001.1"/>
</dbReference>
<dbReference type="Pfam" id="PF07726">
    <property type="entry name" value="AAA_3"/>
    <property type="match status" value="1"/>
</dbReference>
<dbReference type="Pfam" id="PF17863">
    <property type="entry name" value="AAA_lid_2"/>
    <property type="match status" value="1"/>
</dbReference>
<feature type="domain" description="ChlI/MoxR AAA lid" evidence="3">
    <location>
        <begin position="263"/>
        <end position="333"/>
    </location>
</feature>
<proteinExistence type="predicted"/>
<keyword evidence="4" id="KW-0378">Hydrolase</keyword>
<organism evidence="4 5">
    <name type="scientific">Brachybacterium aquaticum</name>
    <dbReference type="NCBI Taxonomy" id="1432564"/>
    <lineage>
        <taxon>Bacteria</taxon>
        <taxon>Bacillati</taxon>
        <taxon>Actinomycetota</taxon>
        <taxon>Actinomycetes</taxon>
        <taxon>Micrococcales</taxon>
        <taxon>Dermabacteraceae</taxon>
        <taxon>Brachybacterium</taxon>
    </lineage>
</organism>
<name>A0A841AAY4_9MICO</name>